<dbReference type="Pfam" id="PF20577">
    <property type="entry name" value="Phage_ORF5"/>
    <property type="match status" value="1"/>
</dbReference>
<dbReference type="InterPro" id="IPR046781">
    <property type="entry name" value="Phage_ORF5"/>
</dbReference>
<evidence type="ECO:0000313" key="1">
    <source>
        <dbReference type="EMBL" id="XCD04115.1"/>
    </source>
</evidence>
<sequence length="86" mass="9600">MKFGVYSIRDVKVGFLNPTFEMSDAVSRRNFSHAVLNNTDSLFFSHPEDYSLYKIGTFDTETGKLLPLDVPLQLVDAISVIDGIGK</sequence>
<accession>A0AAU8AW51</accession>
<protein>
    <submittedName>
        <fullName evidence="1">Nonstructural protein</fullName>
    </submittedName>
</protein>
<organism evidence="1">
    <name type="scientific">Dulem virus 134</name>
    <dbReference type="NCBI Taxonomy" id="3145611"/>
    <lineage>
        <taxon>Viruses</taxon>
        <taxon>Monodnaviria</taxon>
        <taxon>Sangervirae</taxon>
        <taxon>Phixviricota</taxon>
        <taxon>Malgrandaviricetes</taxon>
        <taxon>Petitvirales</taxon>
        <taxon>Microviridae</taxon>
        <taxon>Microvirus</taxon>
    </lineage>
</organism>
<name>A0AAU8AW51_9VIRU</name>
<reference evidence="1" key="1">
    <citation type="submission" date="2024-03" db="EMBL/GenBank/DDBJ databases">
        <title>Diverse circular DNA viruses in blood, oral, and fecal samples of captive lemurs.</title>
        <authorList>
            <person name="Paietta E.N."/>
            <person name="Kraberger S."/>
            <person name="Lund M.C."/>
            <person name="Custer J.M."/>
            <person name="Vargas K.M."/>
            <person name="Ehmke E.E."/>
            <person name="Yoder A.D."/>
            <person name="Varsani A."/>
        </authorList>
    </citation>
    <scope>NUCLEOTIDE SEQUENCE</scope>
    <source>
        <strain evidence="1">Duke_21_90</strain>
        <strain evidence="2">Duke_28FS_98</strain>
    </source>
</reference>
<proteinExistence type="predicted"/>
<dbReference type="EMBL" id="PP511831">
    <property type="protein sequence ID" value="XCD07936.1"/>
    <property type="molecule type" value="Genomic_DNA"/>
</dbReference>
<dbReference type="EMBL" id="PP511425">
    <property type="protein sequence ID" value="XCD04115.1"/>
    <property type="molecule type" value="Genomic_DNA"/>
</dbReference>
<evidence type="ECO:0000313" key="2">
    <source>
        <dbReference type="EMBL" id="XCD07936.1"/>
    </source>
</evidence>